<protein>
    <recommendedName>
        <fullName evidence="4">CDP-Glycerol:Poly(Glycerophosphate) glycerophosphotransferase</fullName>
    </recommendedName>
</protein>
<feature type="region of interest" description="Disordered" evidence="1">
    <location>
        <begin position="120"/>
        <end position="157"/>
    </location>
</feature>
<feature type="compositionally biased region" description="Basic and acidic residues" evidence="1">
    <location>
        <begin position="126"/>
        <end position="157"/>
    </location>
</feature>
<reference evidence="2 3" key="1">
    <citation type="submission" date="2020-01" db="EMBL/GenBank/DDBJ databases">
        <title>Insect and environment-associated Actinomycetes.</title>
        <authorList>
            <person name="Currrie C."/>
            <person name="Chevrette M."/>
            <person name="Carlson C."/>
            <person name="Stubbendieck R."/>
            <person name="Wendt-Pienkowski E."/>
        </authorList>
    </citation>
    <scope>NUCLEOTIDE SEQUENCE [LARGE SCALE GENOMIC DNA]</scope>
    <source>
        <strain evidence="2 3">SID8386</strain>
    </source>
</reference>
<comment type="caution">
    <text evidence="2">The sequence shown here is derived from an EMBL/GenBank/DDBJ whole genome shotgun (WGS) entry which is preliminary data.</text>
</comment>
<name>A0ABX0BTW5_9PSEU</name>
<dbReference type="RefSeq" id="WP_161269485.1">
    <property type="nucleotide sequence ID" value="NZ_JAAGNC010000092.1"/>
</dbReference>
<dbReference type="Proteomes" id="UP000470404">
    <property type="component" value="Unassembled WGS sequence"/>
</dbReference>
<evidence type="ECO:0000313" key="3">
    <source>
        <dbReference type="Proteomes" id="UP000470404"/>
    </source>
</evidence>
<proteinExistence type="predicted"/>
<keyword evidence="3" id="KW-1185">Reference proteome</keyword>
<dbReference type="SUPFAM" id="SSF53756">
    <property type="entry name" value="UDP-Glycosyltransferase/glycogen phosphorylase"/>
    <property type="match status" value="1"/>
</dbReference>
<evidence type="ECO:0000256" key="1">
    <source>
        <dbReference type="SAM" id="MobiDB-lite"/>
    </source>
</evidence>
<organism evidence="2 3">
    <name type="scientific">Amycolatopsis rubida</name>
    <dbReference type="NCBI Taxonomy" id="112413"/>
    <lineage>
        <taxon>Bacteria</taxon>
        <taxon>Bacillati</taxon>
        <taxon>Actinomycetota</taxon>
        <taxon>Actinomycetes</taxon>
        <taxon>Pseudonocardiales</taxon>
        <taxon>Pseudonocardiaceae</taxon>
        <taxon>Amycolatopsis</taxon>
    </lineage>
</organism>
<gene>
    <name evidence="2" type="ORF">G3I59_18865</name>
</gene>
<dbReference type="EMBL" id="JAAGNC010000092">
    <property type="protein sequence ID" value="NEC57597.1"/>
    <property type="molecule type" value="Genomic_DNA"/>
</dbReference>
<accession>A0ABX0BTW5</accession>
<evidence type="ECO:0000313" key="2">
    <source>
        <dbReference type="EMBL" id="NEC57597.1"/>
    </source>
</evidence>
<evidence type="ECO:0008006" key="4">
    <source>
        <dbReference type="Google" id="ProtNLM"/>
    </source>
</evidence>
<sequence length="580" mass="63212">MFTAPPVKVPIGLQAPHWTTVQAERRVLVVVHHVTSLLRLLDVIPVFDSDTRVQLVFTWNGSDPFRHGLQRFLDDLGVIVLPWDQAINTEFDLVLAANHGGLTEITAPLVILPHGVGYTKMSPGNRKPETGNRKPETGNRKPETGNRKPETGNRKPETVYGLSPEWLLYSGRPIASSLVLAHQAEFDRLAALTPAARDTAFVAGDPSYDRMRRSRHLRAQYREALGVAPHQKLVTITSTWWRNSLLGSQPSLFREVVGALDRDRYRVAGLVHPNIWHGHGPWQIRTWLADCQRAGLLLPPPAEGWQAVLLASDLVVGDHGATTAYGACLDIPLLLAAFPESDVAPESVGELLGATAPRLNSREPLDVQIERAVRTYRPGSFDDVAALVTSRPGEAAARLRRLFYEHLRLTEPASGPIVPLIPVSAATGHAAPAAPANFIVCESREDRFHLTRYPADVDIDRSGSAKFSNAALTAREDHPDESLRQRAAIVFSASATGDAALADLLRRHPHATVAASSDGRVATRSGQLIETTFTDPEVAAALVFESVLRGLRLPREATVSRGDEVLLGAFAPSRVFDLGS</sequence>